<dbReference type="SUPFAM" id="SSF50729">
    <property type="entry name" value="PH domain-like"/>
    <property type="match status" value="1"/>
</dbReference>
<gene>
    <name evidence="7" type="ORF">CLODIP_2_CD08606</name>
</gene>
<dbReference type="Gene3D" id="1.10.472.80">
    <property type="entry name" value="Ypt/Rab-GAP domain of gyp1p, domain 3"/>
    <property type="match status" value="1"/>
</dbReference>
<name>A0A8S1DRG4_9INSE</name>
<evidence type="ECO:0000259" key="5">
    <source>
        <dbReference type="PROSITE" id="PS01179"/>
    </source>
</evidence>
<evidence type="ECO:0000259" key="6">
    <source>
        <dbReference type="PROSITE" id="PS50086"/>
    </source>
</evidence>
<organism evidence="7 8">
    <name type="scientific">Cloeon dipterum</name>
    <dbReference type="NCBI Taxonomy" id="197152"/>
    <lineage>
        <taxon>Eukaryota</taxon>
        <taxon>Metazoa</taxon>
        <taxon>Ecdysozoa</taxon>
        <taxon>Arthropoda</taxon>
        <taxon>Hexapoda</taxon>
        <taxon>Insecta</taxon>
        <taxon>Pterygota</taxon>
        <taxon>Palaeoptera</taxon>
        <taxon>Ephemeroptera</taxon>
        <taxon>Pisciforma</taxon>
        <taxon>Baetidae</taxon>
        <taxon>Cloeon</taxon>
    </lineage>
</organism>
<dbReference type="GO" id="GO:0005096">
    <property type="term" value="F:GTPase activator activity"/>
    <property type="evidence" value="ECO:0007669"/>
    <property type="project" value="UniProtKB-KW"/>
</dbReference>
<keyword evidence="8" id="KW-1185">Reference proteome</keyword>
<dbReference type="InterPro" id="IPR006020">
    <property type="entry name" value="PTB/PI_dom"/>
</dbReference>
<dbReference type="InterPro" id="IPR050302">
    <property type="entry name" value="Rab_GAP_TBC_domain"/>
</dbReference>
<evidence type="ECO:0000313" key="7">
    <source>
        <dbReference type="EMBL" id="CAB3383111.1"/>
    </source>
</evidence>
<dbReference type="Pfam" id="PF00640">
    <property type="entry name" value="PID"/>
    <property type="match status" value="1"/>
</dbReference>
<feature type="region of interest" description="Disordered" evidence="4">
    <location>
        <begin position="1"/>
        <end position="35"/>
    </location>
</feature>
<dbReference type="SMART" id="SM00164">
    <property type="entry name" value="TBC"/>
    <property type="match status" value="1"/>
</dbReference>
<feature type="coiled-coil region" evidence="3">
    <location>
        <begin position="774"/>
        <end position="826"/>
    </location>
</feature>
<dbReference type="SMART" id="SM00462">
    <property type="entry name" value="PTB"/>
    <property type="match status" value="1"/>
</dbReference>
<dbReference type="EMBL" id="CADEPI010000295">
    <property type="protein sequence ID" value="CAB3383111.1"/>
    <property type="molecule type" value="Genomic_DNA"/>
</dbReference>
<feature type="region of interest" description="Disordered" evidence="4">
    <location>
        <begin position="457"/>
        <end position="481"/>
    </location>
</feature>
<dbReference type="CDD" id="cd01211">
    <property type="entry name" value="PTB_Rab6GAP"/>
    <property type="match status" value="1"/>
</dbReference>
<accession>A0A8S1DRG4</accession>
<feature type="region of interest" description="Disordered" evidence="4">
    <location>
        <begin position="949"/>
        <end position="971"/>
    </location>
</feature>
<dbReference type="OrthoDB" id="295078at2759"/>
<dbReference type="Gene3D" id="1.10.8.270">
    <property type="entry name" value="putative rabgap domain of human tbc1 domain family member 14 like domains"/>
    <property type="match status" value="1"/>
</dbReference>
<evidence type="ECO:0000256" key="3">
    <source>
        <dbReference type="SAM" id="Coils"/>
    </source>
</evidence>
<dbReference type="Proteomes" id="UP000494165">
    <property type="component" value="Unassembled WGS sequence"/>
</dbReference>
<dbReference type="FunFam" id="1.10.472.80:FF:000027">
    <property type="entry name" value="GTPase activating protein (Evi5)"/>
    <property type="match status" value="1"/>
</dbReference>
<dbReference type="SUPFAM" id="SSF47923">
    <property type="entry name" value="Ypt/Rab-GAP domain of gyp1p"/>
    <property type="match status" value="2"/>
</dbReference>
<dbReference type="AlphaFoldDB" id="A0A8S1DRG4"/>
<dbReference type="Gene3D" id="1.10.10.750">
    <property type="entry name" value="Ypt/Rab-GAP domain of gyp1p, domain 1"/>
    <property type="match status" value="1"/>
</dbReference>
<dbReference type="Pfam" id="PF00566">
    <property type="entry name" value="RabGAP-TBC"/>
    <property type="match status" value="1"/>
</dbReference>
<dbReference type="PROSITE" id="PS01179">
    <property type="entry name" value="PID"/>
    <property type="match status" value="1"/>
</dbReference>
<keyword evidence="1" id="KW-0343">GTPase activation</keyword>
<feature type="compositionally biased region" description="Acidic residues" evidence="4">
    <location>
        <begin position="465"/>
        <end position="475"/>
    </location>
</feature>
<dbReference type="InterPro" id="IPR000195">
    <property type="entry name" value="Rab-GAP-TBC_dom"/>
</dbReference>
<evidence type="ECO:0000256" key="4">
    <source>
        <dbReference type="SAM" id="MobiDB-lite"/>
    </source>
</evidence>
<sequence>MDQDRSSVKSNDSGGGFEFVQNSREDQPELKIANNGDLEELKLSLSEVLKEERTMEEQGKRVGASKFYIASPQEGKESDIVFETPTFDGHDDGAVFNQISYLGAANINAPKSEAEIHRNMAILNREQGQDQCIRVSVKIPSCSSGSVVLIDAATMQIITSYEVQRILFYAHGIADSDEAACFAFTWSHGNSQESAIFQCHVFRCDIPEAVRQVSACFAKAFMRSPPKPQPSLMCDESQGDLKPSSLQSPVSTMSELFIFELTMDIKEEDSKGGYYVVPKDRSQFKLRANTEKQLCFSVHQVSSVHQRILHIERCFGVLVCPGRNVRHADMRLLEMLSMGNDPGSNKYIITGQWDSSDPALESLNLVEEPSSANKSYVTVAIDLVIRGIQEPVRLQLETKVKQFYLNLKELAASDTNEPQFEVISVDTSGEIDRTNKSLGITLSGLMSLQLVDPILSPKEEKEDEFRDDELSDNDEPMLSGTGNVSKDCSAALLEQWSEALTKWTQTGTRPKQLTHLVYQGIPDALRAEIWQRLAGHSEDVMDKYRVLITKESSCESVIQRDINRTFPAHDFFKKAGGLGQDSLFRLSKAYAVYDEEVGYCQGLSFLAAALLLHMPEEQAFCVLVQIMYHYKLRDLFKDGFENLNMRLYQLGRLLEDQVQDLWQHFQEKGVEEHMYGSQWFLTLFTAKFPLHLVFHILDVFLLLGTDTLFLVALALLTSSKKDLLQLDFEGVLKYFRVNLPKKYRTPKASAQLMKKACSLNVKKLHKYEKEYLTLKNAQDKADLYGNEFERLKNELQFSEEDRERLRTEVTQVKEMIQREVQRANDERQRNEVIISDYKKICSQLSQRLEEQVQAGKILESQERICPKCKGISENSWVDPLSADADPRLAQALQRVRELELELAQTKLEHVEAECRNQDLIHQLNAVSSELQASKSSWLNKTLSSFKEAAKKDGASLPARRESKDGMVRDAA</sequence>
<dbReference type="PANTHER" id="PTHR47219:SF9">
    <property type="entry name" value="GTPASE ACTIVATING PROTEIN AND CENTROSOME-ASSOCIATED, ISOFORM B"/>
    <property type="match status" value="1"/>
</dbReference>
<dbReference type="FunFam" id="1.10.8.270:FF:000001">
    <property type="entry name" value="TBC1 domain family member 1"/>
    <property type="match status" value="1"/>
</dbReference>
<proteinExistence type="predicted"/>
<protein>
    <recommendedName>
        <fullName evidence="9">Rab-GAP TBC domain-containing protein</fullName>
    </recommendedName>
</protein>
<dbReference type="Pfam" id="PF12473">
    <property type="entry name" value="DUF3694"/>
    <property type="match status" value="1"/>
</dbReference>
<dbReference type="Gene3D" id="2.30.29.30">
    <property type="entry name" value="Pleckstrin-homology domain (PH domain)/Phosphotyrosine-binding domain (PTB)"/>
    <property type="match status" value="1"/>
</dbReference>
<evidence type="ECO:0008006" key="9">
    <source>
        <dbReference type="Google" id="ProtNLM"/>
    </source>
</evidence>
<feature type="coiled-coil region" evidence="3">
    <location>
        <begin position="888"/>
        <end position="915"/>
    </location>
</feature>
<evidence type="ECO:0000313" key="8">
    <source>
        <dbReference type="Proteomes" id="UP000494165"/>
    </source>
</evidence>
<keyword evidence="2 3" id="KW-0175">Coiled coil</keyword>
<dbReference type="InterPro" id="IPR035969">
    <property type="entry name" value="Rab-GAP_TBC_sf"/>
</dbReference>
<dbReference type="GO" id="GO:0031267">
    <property type="term" value="F:small GTPase binding"/>
    <property type="evidence" value="ECO:0007669"/>
    <property type="project" value="TreeGrafter"/>
</dbReference>
<comment type="caution">
    <text evidence="7">The sequence shown here is derived from an EMBL/GenBank/DDBJ whole genome shotgun (WGS) entry which is preliminary data.</text>
</comment>
<dbReference type="PANTHER" id="PTHR47219">
    <property type="entry name" value="RAB GTPASE-ACTIVATING PROTEIN 1-LIKE"/>
    <property type="match status" value="1"/>
</dbReference>
<feature type="region of interest" description="Disordered" evidence="4">
    <location>
        <begin position="227"/>
        <end position="248"/>
    </location>
</feature>
<feature type="domain" description="PID" evidence="5">
    <location>
        <begin position="143"/>
        <end position="221"/>
    </location>
</feature>
<reference evidence="7 8" key="1">
    <citation type="submission" date="2020-04" db="EMBL/GenBank/DDBJ databases">
        <authorList>
            <person name="Alioto T."/>
            <person name="Alioto T."/>
            <person name="Gomez Garrido J."/>
        </authorList>
    </citation>
    <scope>NUCLEOTIDE SEQUENCE [LARGE SCALE GENOMIC DNA]</scope>
</reference>
<evidence type="ECO:0000256" key="2">
    <source>
        <dbReference type="ARBA" id="ARBA00023054"/>
    </source>
</evidence>
<feature type="domain" description="Rab-GAP TBC" evidence="6">
    <location>
        <begin position="520"/>
        <end position="704"/>
    </location>
</feature>
<dbReference type="InterPro" id="IPR011993">
    <property type="entry name" value="PH-like_dom_sf"/>
</dbReference>
<dbReference type="PROSITE" id="PS50086">
    <property type="entry name" value="TBC_RABGAP"/>
    <property type="match status" value="1"/>
</dbReference>
<evidence type="ECO:0000256" key="1">
    <source>
        <dbReference type="ARBA" id="ARBA00022468"/>
    </source>
</evidence>
<dbReference type="FunFam" id="1.10.10.750:FF:000003">
    <property type="entry name" value="GTPase activating protein (Evi5)"/>
    <property type="match status" value="1"/>
</dbReference>
<dbReference type="InterPro" id="IPR022164">
    <property type="entry name" value="Kinesin-like"/>
</dbReference>